<accession>W3WUF4</accession>
<dbReference type="OMA" id="LVKTHFQ"/>
<feature type="region of interest" description="Disordered" evidence="1">
    <location>
        <begin position="319"/>
        <end position="369"/>
    </location>
</feature>
<name>W3WUF4_PESFW</name>
<evidence type="ECO:0000313" key="3">
    <source>
        <dbReference type="EMBL" id="ETS77513.1"/>
    </source>
</evidence>
<dbReference type="InterPro" id="IPR003593">
    <property type="entry name" value="AAA+_ATPase"/>
</dbReference>
<dbReference type="AlphaFoldDB" id="W3WUF4"/>
<dbReference type="Gene3D" id="3.40.50.300">
    <property type="entry name" value="P-loop containing nucleotide triphosphate hydrolases"/>
    <property type="match status" value="1"/>
</dbReference>
<dbReference type="InterPro" id="IPR027417">
    <property type="entry name" value="P-loop_NTPase"/>
</dbReference>
<dbReference type="InterPro" id="IPR056599">
    <property type="entry name" value="AAA_lid_fung"/>
</dbReference>
<dbReference type="InParanoid" id="W3WUF4"/>
<dbReference type="Pfam" id="PF22942">
    <property type="entry name" value="DUF7025"/>
    <property type="match status" value="1"/>
</dbReference>
<dbReference type="Pfam" id="PF23232">
    <property type="entry name" value="AAA_lid_13"/>
    <property type="match status" value="1"/>
</dbReference>
<dbReference type="SMART" id="SM00382">
    <property type="entry name" value="AAA"/>
    <property type="match status" value="1"/>
</dbReference>
<evidence type="ECO:0000313" key="4">
    <source>
        <dbReference type="Proteomes" id="UP000030651"/>
    </source>
</evidence>
<dbReference type="InterPro" id="IPR003959">
    <property type="entry name" value="ATPase_AAA_core"/>
</dbReference>
<dbReference type="Pfam" id="PF00004">
    <property type="entry name" value="AAA"/>
    <property type="match status" value="1"/>
</dbReference>
<keyword evidence="4" id="KW-1185">Reference proteome</keyword>
<dbReference type="GeneID" id="19276400"/>
<gene>
    <name evidence="3" type="ORF">PFICI_11387</name>
</gene>
<reference evidence="4" key="1">
    <citation type="journal article" date="2015" name="BMC Genomics">
        <title>Genomic and transcriptomic analysis of the endophytic fungus Pestalotiopsis fici reveals its lifestyle and high potential for synthesis of natural products.</title>
        <authorList>
            <person name="Wang X."/>
            <person name="Zhang X."/>
            <person name="Liu L."/>
            <person name="Xiang M."/>
            <person name="Wang W."/>
            <person name="Sun X."/>
            <person name="Che Y."/>
            <person name="Guo L."/>
            <person name="Liu G."/>
            <person name="Guo L."/>
            <person name="Wang C."/>
            <person name="Yin W.B."/>
            <person name="Stadler M."/>
            <person name="Zhang X."/>
            <person name="Liu X."/>
        </authorList>
    </citation>
    <scope>NUCLEOTIDE SEQUENCE [LARGE SCALE GENOMIC DNA]</scope>
    <source>
        <strain evidence="4">W106-1 / CGMCC3.15140</strain>
    </source>
</reference>
<feature type="region of interest" description="Disordered" evidence="1">
    <location>
        <begin position="1046"/>
        <end position="1075"/>
    </location>
</feature>
<feature type="region of interest" description="Disordered" evidence="1">
    <location>
        <begin position="1088"/>
        <end position="1125"/>
    </location>
</feature>
<dbReference type="OrthoDB" id="10042665at2759"/>
<feature type="compositionally biased region" description="Polar residues" evidence="1">
    <location>
        <begin position="972"/>
        <end position="985"/>
    </location>
</feature>
<dbReference type="PANTHER" id="PTHR46411">
    <property type="entry name" value="FAMILY ATPASE, PUTATIVE-RELATED"/>
    <property type="match status" value="1"/>
</dbReference>
<dbReference type="RefSeq" id="XP_007838159.1">
    <property type="nucleotide sequence ID" value="XM_007839968.1"/>
</dbReference>
<feature type="region of interest" description="Disordered" evidence="1">
    <location>
        <begin position="189"/>
        <end position="229"/>
    </location>
</feature>
<dbReference type="KEGG" id="pfy:PFICI_11387"/>
<feature type="region of interest" description="Disordered" evidence="1">
    <location>
        <begin position="958"/>
        <end position="991"/>
    </location>
</feature>
<evidence type="ECO:0000256" key="1">
    <source>
        <dbReference type="SAM" id="MobiDB-lite"/>
    </source>
</evidence>
<dbReference type="Proteomes" id="UP000030651">
    <property type="component" value="Unassembled WGS sequence"/>
</dbReference>
<feature type="compositionally biased region" description="Basic and acidic residues" evidence="1">
    <location>
        <begin position="321"/>
        <end position="345"/>
    </location>
</feature>
<dbReference type="SUPFAM" id="SSF52540">
    <property type="entry name" value="P-loop containing nucleoside triphosphate hydrolases"/>
    <property type="match status" value="1"/>
</dbReference>
<dbReference type="eggNOG" id="KOG0742">
    <property type="taxonomic scope" value="Eukaryota"/>
</dbReference>
<feature type="compositionally biased region" description="Basic and acidic residues" evidence="1">
    <location>
        <begin position="194"/>
        <end position="203"/>
    </location>
</feature>
<dbReference type="GO" id="GO:0016887">
    <property type="term" value="F:ATP hydrolysis activity"/>
    <property type="evidence" value="ECO:0007669"/>
    <property type="project" value="InterPro"/>
</dbReference>
<evidence type="ECO:0000259" key="2">
    <source>
        <dbReference type="SMART" id="SM00382"/>
    </source>
</evidence>
<dbReference type="CDD" id="cd19481">
    <property type="entry name" value="RecA-like_protease"/>
    <property type="match status" value="1"/>
</dbReference>
<sequence>MNSDWGAERRLREQKLKQRHILAERKKIESLTAPKNGQIRKVNFDDFKNHYGHKHHDAPIEVLVAGPDLMSEIREEMDFRRSHSHNTRHGFNQAIFSDEVDAALDNDTSHTQAGDEYETVEVEGDIQRVRIHSLTLLACLTFELNVHSSWYWPRTFFRPFKALVYLQPRLKERLAKWEAQWPRADYDQNVVQSSERKDSEPRNLKVPIKGIPQGDTKDKSPAPSFKSLPLSDNHRLRREDYLGTVEAIDALRVYLEFVDKEIMPLHDRFKDENVKEVAFDDLWSLFRVGELLYVPSQDKSDDCYQELWRLYRVKTSPPVPAERHNVHRKDGGWPRPPKEDADGREIPPPIPRGDGRRRPPPLPRAGPDKLSEQSFTLYCYYIDHDSHALGAVRQKFTIGYFPGERPIDSLAIFPFRYLPDCESKRVSLKAQGQKFMKLLEGASRHQSYSGWTFIRNPPSDEENPWEPEIPIGHNGEPLRHPEFIESDVIVDSAEAFQTVPSWKPEFHKPTTVKPPPTASEEDRLSIGRWDRYSKDVMVFDTPEFIQTIDGIEIRQRNVNLGEDSFLKSRNRSLGPGERRDNTLTDEDFMLLPKRVFAYSLRDRKFVIIDLNFLEDIKHDTEVFRNLQIPDAHKKVVQGLVSSHFEGKELERRLLMHRRESISQDLVQGKGKGLVMLLHGPPGVGKTATAEAVAMENKRPLFVMTCGDLGLTPEEIERSLTRIFRLAHLWDCVLLLDEADVFLTHRFLNDMKRNAMVSVFLRVLEYYNGLLFLTTNRVGTIDEAFKSRVHMSLYYNTLSKEQTREIFRYNLDKLKAIEKQRSQVMNKPELQIQHEEILQFVELHFSESTANEGRWNGRQIRNAFQIASSLAHHDYANQCDRARLNGNQEPVGPVLHSGFFKEVQTATQEFNKYMEETIGHTDAKRAYLQNERSDDFIVSGPQQQSMATQLATAIGTRTTEYSSNGPRYDHHSSANPQPNVASTSPQYAVLGQNPGQTQYHAYSNYPIHSLPLQTQTNAFQPAQSYMTTLMNGGQSIGVQSAQTHFQSPTQPHLYAQPSMQQAQPHPFGHPQTSTSQSMPIFMTAQGLPQGQSGQILSQNQSERQQIPNDVPSTTPSTQPYGLSMTG</sequence>
<protein>
    <recommendedName>
        <fullName evidence="2">AAA+ ATPase domain-containing protein</fullName>
    </recommendedName>
</protein>
<proteinExistence type="predicted"/>
<dbReference type="HOGENOM" id="CLU_004471_2_3_1"/>
<dbReference type="EMBL" id="KI912116">
    <property type="protein sequence ID" value="ETS77513.1"/>
    <property type="molecule type" value="Genomic_DNA"/>
</dbReference>
<dbReference type="GO" id="GO:0005524">
    <property type="term" value="F:ATP binding"/>
    <property type="evidence" value="ECO:0007669"/>
    <property type="project" value="InterPro"/>
</dbReference>
<organism evidence="3 4">
    <name type="scientific">Pestalotiopsis fici (strain W106-1 / CGMCC3.15140)</name>
    <dbReference type="NCBI Taxonomy" id="1229662"/>
    <lineage>
        <taxon>Eukaryota</taxon>
        <taxon>Fungi</taxon>
        <taxon>Dikarya</taxon>
        <taxon>Ascomycota</taxon>
        <taxon>Pezizomycotina</taxon>
        <taxon>Sordariomycetes</taxon>
        <taxon>Xylariomycetidae</taxon>
        <taxon>Amphisphaeriales</taxon>
        <taxon>Sporocadaceae</taxon>
        <taxon>Pestalotiopsis</taxon>
    </lineage>
</organism>
<feature type="domain" description="AAA+ ATPase" evidence="2">
    <location>
        <begin position="671"/>
        <end position="798"/>
    </location>
</feature>
<dbReference type="PANTHER" id="PTHR46411:SF3">
    <property type="entry name" value="AAA+ ATPASE DOMAIN-CONTAINING PROTEIN"/>
    <property type="match status" value="1"/>
</dbReference>
<dbReference type="InterPro" id="IPR054289">
    <property type="entry name" value="DUF7025"/>
</dbReference>